<dbReference type="InterPro" id="IPR017853">
    <property type="entry name" value="GH"/>
</dbReference>
<name>A0A9D1P775_9FIRM</name>
<keyword evidence="2" id="KW-0326">Glycosidase</keyword>
<sequence length="660" mass="74614">MSISWEQKRFSQQYGGKSLTEWPMRRETRENGAETVVCWRLEDGLVVTNVFRQCAEFSACEWVTWLENTGTANSKMISSLWDCDVALPWDAAQPDRHTAYLPAREDALQVYCPKGADNNREAFAFDLDALNDSANRYACQLYPGQKRAFATTGGRSSNSPCAPFFGAHQNGHGVIFAIGWTGQWHCEIARGAQEIAIRTGIEGARFFLKPGEKLRTSSFVLMEYEGDILAGHNQWRRLVKARYSLIGAPGREVQMPLCTGLWGGMSTESALRRLATIRNAALPFEYIWMDAGWYGGAEVGASPDEFEGDWGMHTGDWRVNRAHPDGLVEVSAAIHDMGMKYILWFEPERVVRGTPITREHPEYLIPDPNGGPFLLLDLGNPDAWQYCFDTLANFIEKLRIDCLRQDFNFEPLPYWRSKDEPDRQGVAEIRHILGLYRLWDALLARFPHLIIDNCASGGRRIDIETLRRSVPLWRNDGQCPANFPAELNQAQGINYAWWLPYSGTGTGRPWGDIYRTRSSYAPGLTTNFAFSERDAFGAEAGQLAWIAKFGAEYLRVRPYLTEDFYPLTSGVSGDDAWCAVQYHRSAQGDGILQAFRRALSPYTAARFALRGLQAEKTYCFEDADTGETVCLPGDALMHEGLPVEILKRRTARLFFYRPQE</sequence>
<protein>
    <submittedName>
        <fullName evidence="3">Alpha-galactosidase</fullName>
    </submittedName>
</protein>
<dbReference type="Gene3D" id="2.60.40.1180">
    <property type="entry name" value="Golgi alpha-mannosidase II"/>
    <property type="match status" value="1"/>
</dbReference>
<dbReference type="GO" id="GO:0004557">
    <property type="term" value="F:alpha-galactosidase activity"/>
    <property type="evidence" value="ECO:0007669"/>
    <property type="project" value="InterPro"/>
</dbReference>
<keyword evidence="1" id="KW-0378">Hydrolase</keyword>
<evidence type="ECO:0000256" key="1">
    <source>
        <dbReference type="ARBA" id="ARBA00022801"/>
    </source>
</evidence>
<proteinExistence type="predicted"/>
<dbReference type="GO" id="GO:0016052">
    <property type="term" value="P:carbohydrate catabolic process"/>
    <property type="evidence" value="ECO:0007669"/>
    <property type="project" value="InterPro"/>
</dbReference>
<dbReference type="AlphaFoldDB" id="A0A9D1P775"/>
<comment type="caution">
    <text evidence="3">The sequence shown here is derived from an EMBL/GenBank/DDBJ whole genome shotgun (WGS) entry which is preliminary data.</text>
</comment>
<organism evidence="3 4">
    <name type="scientific">Candidatus Ornithocaccomicrobium faecavium</name>
    <dbReference type="NCBI Taxonomy" id="2840890"/>
    <lineage>
        <taxon>Bacteria</taxon>
        <taxon>Bacillati</taxon>
        <taxon>Bacillota</taxon>
        <taxon>Clostridia</taxon>
        <taxon>Candidatus Ornithocaccomicrobium</taxon>
    </lineage>
</organism>
<dbReference type="PANTHER" id="PTHR43053:SF3">
    <property type="entry name" value="ALPHA-GALACTOSIDASE C-RELATED"/>
    <property type="match status" value="1"/>
</dbReference>
<evidence type="ECO:0000313" key="3">
    <source>
        <dbReference type="EMBL" id="HIV27764.1"/>
    </source>
</evidence>
<dbReference type="Proteomes" id="UP000886884">
    <property type="component" value="Unassembled WGS sequence"/>
</dbReference>
<dbReference type="InterPro" id="IPR013785">
    <property type="entry name" value="Aldolase_TIM"/>
</dbReference>
<dbReference type="InterPro" id="IPR038417">
    <property type="entry name" value="Alpga-gal_N_sf"/>
</dbReference>
<evidence type="ECO:0000313" key="4">
    <source>
        <dbReference type="Proteomes" id="UP000886884"/>
    </source>
</evidence>
<dbReference type="PANTHER" id="PTHR43053">
    <property type="entry name" value="GLYCOSIDASE FAMILY 31"/>
    <property type="match status" value="1"/>
</dbReference>
<dbReference type="Pfam" id="PF02065">
    <property type="entry name" value="Melibiase"/>
    <property type="match status" value="1"/>
</dbReference>
<evidence type="ECO:0000256" key="2">
    <source>
        <dbReference type="ARBA" id="ARBA00023295"/>
    </source>
</evidence>
<dbReference type="EMBL" id="DVOT01000133">
    <property type="protein sequence ID" value="HIV27764.1"/>
    <property type="molecule type" value="Genomic_DNA"/>
</dbReference>
<dbReference type="Gene3D" id="2.70.98.60">
    <property type="entry name" value="alpha-galactosidase from lactobacil brevis"/>
    <property type="match status" value="1"/>
</dbReference>
<dbReference type="Gene3D" id="3.20.20.70">
    <property type="entry name" value="Aldolase class I"/>
    <property type="match status" value="1"/>
</dbReference>
<dbReference type="PRINTS" id="PR00743">
    <property type="entry name" value="GLHYDRLASE36"/>
</dbReference>
<dbReference type="InterPro" id="IPR013780">
    <property type="entry name" value="Glyco_hydro_b"/>
</dbReference>
<reference evidence="3" key="2">
    <citation type="journal article" date="2021" name="PeerJ">
        <title>Extensive microbial diversity within the chicken gut microbiome revealed by metagenomics and culture.</title>
        <authorList>
            <person name="Gilroy R."/>
            <person name="Ravi A."/>
            <person name="Getino M."/>
            <person name="Pursley I."/>
            <person name="Horton D.L."/>
            <person name="Alikhan N.F."/>
            <person name="Baker D."/>
            <person name="Gharbi K."/>
            <person name="Hall N."/>
            <person name="Watson M."/>
            <person name="Adriaenssens E.M."/>
            <person name="Foster-Nyarko E."/>
            <person name="Jarju S."/>
            <person name="Secka A."/>
            <person name="Antonio M."/>
            <person name="Oren A."/>
            <person name="Chaudhuri R.R."/>
            <person name="La Ragione R."/>
            <person name="Hildebrand F."/>
            <person name="Pallen M.J."/>
        </authorList>
    </citation>
    <scope>NUCLEOTIDE SEQUENCE</scope>
    <source>
        <strain evidence="3">CHK183-6373</strain>
    </source>
</reference>
<dbReference type="CDD" id="cd14791">
    <property type="entry name" value="GH36"/>
    <property type="match status" value="1"/>
</dbReference>
<dbReference type="InterPro" id="IPR002252">
    <property type="entry name" value="Glyco_hydro_36"/>
</dbReference>
<dbReference type="InterPro" id="IPR050985">
    <property type="entry name" value="Alpha-glycosidase_related"/>
</dbReference>
<dbReference type="SUPFAM" id="SSF51445">
    <property type="entry name" value="(Trans)glycosidases"/>
    <property type="match status" value="1"/>
</dbReference>
<gene>
    <name evidence="3" type="ORF">IAA64_07340</name>
</gene>
<reference evidence="3" key="1">
    <citation type="submission" date="2020-10" db="EMBL/GenBank/DDBJ databases">
        <authorList>
            <person name="Gilroy R."/>
        </authorList>
    </citation>
    <scope>NUCLEOTIDE SEQUENCE</scope>
    <source>
        <strain evidence="3">CHK183-6373</strain>
    </source>
</reference>
<accession>A0A9D1P775</accession>